<dbReference type="Gene3D" id="3.30.40.10">
    <property type="entry name" value="Zinc/RING finger domain, C3HC4 (zinc finger)"/>
    <property type="match status" value="1"/>
</dbReference>
<reference evidence="2" key="1">
    <citation type="submission" date="2021-10" db="EMBL/GenBank/DDBJ databases">
        <title>De novo Genome Assembly of Clathrus columnatus (Basidiomycota, Fungi) Using Illumina and Nanopore Sequence Data.</title>
        <authorList>
            <person name="Ogiso-Tanaka E."/>
            <person name="Itagaki H."/>
            <person name="Hosoya T."/>
            <person name="Hosaka K."/>
        </authorList>
    </citation>
    <scope>NUCLEOTIDE SEQUENCE</scope>
    <source>
        <strain evidence="2">MO-923</strain>
    </source>
</reference>
<evidence type="ECO:0000313" key="2">
    <source>
        <dbReference type="EMBL" id="GJJ08137.1"/>
    </source>
</evidence>
<gene>
    <name evidence="2" type="ORF">Clacol_002345</name>
</gene>
<dbReference type="CDD" id="cd00086">
    <property type="entry name" value="homeodomain"/>
    <property type="match status" value="1"/>
</dbReference>
<dbReference type="InterPro" id="IPR001356">
    <property type="entry name" value="HD"/>
</dbReference>
<keyword evidence="3" id="KW-1185">Reference proteome</keyword>
<dbReference type="InterPro" id="IPR013083">
    <property type="entry name" value="Znf_RING/FYVE/PHD"/>
</dbReference>
<accession>A0AAV5A3D7</accession>
<dbReference type="GO" id="GO:0003677">
    <property type="term" value="F:DNA binding"/>
    <property type="evidence" value="ECO:0007669"/>
    <property type="project" value="InterPro"/>
</dbReference>
<name>A0AAV5A3D7_9AGAM</name>
<organism evidence="2 3">
    <name type="scientific">Clathrus columnatus</name>
    <dbReference type="NCBI Taxonomy" id="1419009"/>
    <lineage>
        <taxon>Eukaryota</taxon>
        <taxon>Fungi</taxon>
        <taxon>Dikarya</taxon>
        <taxon>Basidiomycota</taxon>
        <taxon>Agaricomycotina</taxon>
        <taxon>Agaricomycetes</taxon>
        <taxon>Phallomycetidae</taxon>
        <taxon>Phallales</taxon>
        <taxon>Clathraceae</taxon>
        <taxon>Clathrus</taxon>
    </lineage>
</organism>
<feature type="domain" description="RING-type" evidence="1">
    <location>
        <begin position="15"/>
        <end position="87"/>
    </location>
</feature>
<comment type="caution">
    <text evidence="2">The sequence shown here is derived from an EMBL/GenBank/DDBJ whole genome shotgun (WGS) entry which is preliminary data.</text>
</comment>
<dbReference type="AlphaFoldDB" id="A0AAV5A3D7"/>
<proteinExistence type="predicted"/>
<dbReference type="SMART" id="SM00184">
    <property type="entry name" value="RING"/>
    <property type="match status" value="1"/>
</dbReference>
<dbReference type="Proteomes" id="UP001050691">
    <property type="component" value="Unassembled WGS sequence"/>
</dbReference>
<dbReference type="SUPFAM" id="SSF57850">
    <property type="entry name" value="RING/U-box"/>
    <property type="match status" value="1"/>
</dbReference>
<protein>
    <recommendedName>
        <fullName evidence="1">RING-type domain-containing protein</fullName>
    </recommendedName>
</protein>
<dbReference type="InterPro" id="IPR001841">
    <property type="entry name" value="Znf_RING"/>
</dbReference>
<evidence type="ECO:0000259" key="1">
    <source>
        <dbReference type="SMART" id="SM00184"/>
    </source>
</evidence>
<dbReference type="EMBL" id="BPWL01000003">
    <property type="protein sequence ID" value="GJJ08137.1"/>
    <property type="molecule type" value="Genomic_DNA"/>
</dbReference>
<evidence type="ECO:0000313" key="3">
    <source>
        <dbReference type="Proteomes" id="UP001050691"/>
    </source>
</evidence>
<sequence length="142" mass="16223">MLIGQAVQLQGTFECSICFERHPYDWVALVEACGHEMCRGCAKGYLDVKLEEGSSLVEQLSLSEEQVKIWFELELSELSIILDCSICWRSTFIDRVDYTTMKILTCMDMSGDDNESGRESKVEELVKSIMNVFWHAYLGEVC</sequence>